<comment type="caution">
    <text evidence="1">The sequence shown here is derived from an EMBL/GenBank/DDBJ whole genome shotgun (WGS) entry which is preliminary data.</text>
</comment>
<evidence type="ECO:0000313" key="2">
    <source>
        <dbReference type="Proteomes" id="UP000077407"/>
    </source>
</evidence>
<evidence type="ECO:0000313" key="1">
    <source>
        <dbReference type="EMBL" id="OAA84565.1"/>
    </source>
</evidence>
<reference evidence="1 2" key="1">
    <citation type="journal article" date="2015" name="Biotechnol. Bioeng.">
        <title>Genome sequence and phenotypic characterization of Caulobacter segnis.</title>
        <authorList>
            <person name="Patel S."/>
            <person name="Fletcher B."/>
            <person name="Scott D.C."/>
            <person name="Ely B."/>
        </authorList>
    </citation>
    <scope>NUCLEOTIDE SEQUENCE [LARGE SCALE GENOMIC DNA]</scope>
    <source>
        <strain evidence="1 2">ERI-2</strain>
    </source>
</reference>
<name>A0A168MDX8_9CLOT</name>
<sequence length="114" mass="12931">MYKIAYYSASSASNRNLIALSTALKKFIKNNGKIIDIRAKSKDGTVNKNEWLYFKKYVSSADILMICLRGGKNSCPDFGKLIRILPKNSKVFIQPSCVSELEIVRKYCNLKDEV</sequence>
<dbReference type="PATRIC" id="fig|1538.10.peg.3228"/>
<protein>
    <submittedName>
        <fullName evidence="1">Uncharacterized protein</fullName>
    </submittedName>
</protein>
<dbReference type="RefSeq" id="WP_063556252.1">
    <property type="nucleotide sequence ID" value="NZ_LITT01000036.1"/>
</dbReference>
<organism evidence="1 2">
    <name type="scientific">Clostridium ljungdahlii</name>
    <dbReference type="NCBI Taxonomy" id="1538"/>
    <lineage>
        <taxon>Bacteria</taxon>
        <taxon>Bacillati</taxon>
        <taxon>Bacillota</taxon>
        <taxon>Clostridia</taxon>
        <taxon>Eubacteriales</taxon>
        <taxon>Clostridiaceae</taxon>
        <taxon>Clostridium</taxon>
    </lineage>
</organism>
<proteinExistence type="predicted"/>
<gene>
    <name evidence="1" type="ORF">WY13_02910</name>
</gene>
<dbReference type="AlphaFoldDB" id="A0A168MDX8"/>
<dbReference type="EMBL" id="LITT01000036">
    <property type="protein sequence ID" value="OAA84565.1"/>
    <property type="molecule type" value="Genomic_DNA"/>
</dbReference>
<dbReference type="Proteomes" id="UP000077407">
    <property type="component" value="Unassembled WGS sequence"/>
</dbReference>
<accession>A0A168MDX8</accession>